<proteinExistence type="predicted"/>
<keyword evidence="1" id="KW-0472">Membrane</keyword>
<comment type="caution">
    <text evidence="2">The sequence shown here is derived from an EMBL/GenBank/DDBJ whole genome shotgun (WGS) entry which is preliminary data.</text>
</comment>
<keyword evidence="1" id="KW-1133">Transmembrane helix</keyword>
<keyword evidence="1" id="KW-0812">Transmembrane</keyword>
<name>A0A8H3AAG9_9AGAM</name>
<accession>A0A8H3AAG9</accession>
<dbReference type="AlphaFoldDB" id="A0A8H3AAG9"/>
<protein>
    <submittedName>
        <fullName evidence="2">Uncharacterized protein</fullName>
    </submittedName>
</protein>
<organism evidence="2 3">
    <name type="scientific">Rhizoctonia solani</name>
    <dbReference type="NCBI Taxonomy" id="456999"/>
    <lineage>
        <taxon>Eukaryota</taxon>
        <taxon>Fungi</taxon>
        <taxon>Dikarya</taxon>
        <taxon>Basidiomycota</taxon>
        <taxon>Agaricomycotina</taxon>
        <taxon>Agaricomycetes</taxon>
        <taxon>Cantharellales</taxon>
        <taxon>Ceratobasidiaceae</taxon>
        <taxon>Rhizoctonia</taxon>
    </lineage>
</organism>
<dbReference type="PANTHER" id="PTHR37919">
    <property type="entry name" value="PROTEIN CBG05606"/>
    <property type="match status" value="1"/>
</dbReference>
<dbReference type="Proteomes" id="UP000663861">
    <property type="component" value="Unassembled WGS sequence"/>
</dbReference>
<evidence type="ECO:0000313" key="2">
    <source>
        <dbReference type="EMBL" id="CAE6418588.1"/>
    </source>
</evidence>
<reference evidence="2" key="1">
    <citation type="submission" date="2021-01" db="EMBL/GenBank/DDBJ databases">
        <authorList>
            <person name="Kaushik A."/>
        </authorList>
    </citation>
    <scope>NUCLEOTIDE SEQUENCE</scope>
    <source>
        <strain evidence="2">AG4-RS23</strain>
    </source>
</reference>
<dbReference type="EMBL" id="CAJMWY010000153">
    <property type="protein sequence ID" value="CAE6418588.1"/>
    <property type="molecule type" value="Genomic_DNA"/>
</dbReference>
<dbReference type="PANTHER" id="PTHR37919:SF2">
    <property type="entry name" value="EXPERA DOMAIN-CONTAINING PROTEIN"/>
    <property type="match status" value="1"/>
</dbReference>
<feature type="transmembrane region" description="Helical" evidence="1">
    <location>
        <begin position="15"/>
        <end position="35"/>
    </location>
</feature>
<evidence type="ECO:0000313" key="3">
    <source>
        <dbReference type="Proteomes" id="UP000663861"/>
    </source>
</evidence>
<sequence length="111" mass="12731">MDKPMEKGLKNRTWISAWYVVSAFIIAWDVSYCFLRPRSMVGGDLHWIWKPYALYAQVDHVYGWPSFTRGDGFTNAQSFMNVVETAINLAYVYYAHIRPSAIAPLIGFSGE</sequence>
<gene>
    <name evidence="2" type="ORF">RDB_LOCUS9721</name>
</gene>
<evidence type="ECO:0000256" key="1">
    <source>
        <dbReference type="SAM" id="Phobius"/>
    </source>
</evidence>